<dbReference type="PANTHER" id="PTHR39434:SF1">
    <property type="entry name" value="VOC DOMAIN-CONTAINING PROTEIN"/>
    <property type="match status" value="1"/>
</dbReference>
<sequence length="421" mass="46412">MERTLILLKPDCVQRRLMGSIISRFEDKGLSFVGMKLMQVTPDLAKQHYAEHVEKAWYPTLESFITGGPILAAVLEGLEAITVVREMLGATSGLKAAPGTIRGDYSSSRQMNLVHGSDGPEAAEREIALYFKPEELVDHSLTITPWSCAVSKYLPSEEVPIEYAGKWLAWDFDETKILATGDSYSEAKRLAVELGNSGDAYIRALVDSGADHCLFPYTLARDIGADLFEGRLDFAKGFSGDEVRVVPGRVSLTLLSGQEEYEWNAIVGFAEFASKSSECSIIGRLGGLENFRVTFDEGAQIFYGELLGCEEGRNSEAWVDFNLYGHQFVVHQVPGYEAARFYNPVDGDQVPIPHFGVVLSPTDWRALADRVAAAGVEFVIEPHTRFAGGPGEQSTMFFYDPSGNALEFKAFADLERQLFAK</sequence>
<dbReference type="CDD" id="cd08357">
    <property type="entry name" value="VOC_like"/>
    <property type="match status" value="1"/>
</dbReference>
<keyword evidence="3 5" id="KW-0418">Kinase</keyword>
<evidence type="ECO:0000313" key="5">
    <source>
        <dbReference type="EMBL" id="CAK9037490.1"/>
    </source>
</evidence>
<dbReference type="InterPro" id="IPR023005">
    <property type="entry name" value="Nucleoside_diP_kinase_AS"/>
</dbReference>
<evidence type="ECO:0000313" key="6">
    <source>
        <dbReference type="Proteomes" id="UP001642464"/>
    </source>
</evidence>
<dbReference type="Pfam" id="PF00903">
    <property type="entry name" value="Glyoxalase"/>
    <property type="match status" value="1"/>
</dbReference>
<dbReference type="PROSITE" id="PS51374">
    <property type="entry name" value="NDPK_LIKE"/>
    <property type="match status" value="1"/>
</dbReference>
<comment type="catalytic activity">
    <reaction evidence="3">
        <text>a 2'-deoxyribonucleoside 5'-diphosphate + ATP = a 2'-deoxyribonucleoside 5'-triphosphate + ADP</text>
        <dbReference type="Rhea" id="RHEA:44640"/>
        <dbReference type="ChEBI" id="CHEBI:30616"/>
        <dbReference type="ChEBI" id="CHEBI:61560"/>
        <dbReference type="ChEBI" id="CHEBI:73316"/>
        <dbReference type="ChEBI" id="CHEBI:456216"/>
        <dbReference type="EC" id="2.7.4.6"/>
    </reaction>
</comment>
<dbReference type="Gene3D" id="3.10.180.10">
    <property type="entry name" value="2,3-Dihydroxybiphenyl 1,2-Dioxygenase, domain 1"/>
    <property type="match status" value="1"/>
</dbReference>
<dbReference type="InterPro" id="IPR001969">
    <property type="entry name" value="Aspartic_peptidase_AS"/>
</dbReference>
<dbReference type="Pfam" id="PF00334">
    <property type="entry name" value="NDK"/>
    <property type="match status" value="1"/>
</dbReference>
<dbReference type="HAMAP" id="MF_00451">
    <property type="entry name" value="NDP_kinase"/>
    <property type="match status" value="1"/>
</dbReference>
<protein>
    <recommendedName>
        <fullName evidence="3">Nucleoside diphosphate kinase</fullName>
        <ecNumber evidence="3">2.7.4.6</ecNumber>
    </recommendedName>
</protein>
<dbReference type="InterPro" id="IPR037523">
    <property type="entry name" value="VOC_core"/>
</dbReference>
<dbReference type="Gene3D" id="3.30.70.141">
    <property type="entry name" value="Nucleoside diphosphate kinase-like domain"/>
    <property type="match status" value="1"/>
</dbReference>
<dbReference type="PRINTS" id="PR01243">
    <property type="entry name" value="NUCDPKINASE"/>
</dbReference>
<dbReference type="InterPro" id="IPR036850">
    <property type="entry name" value="NDK-like_dom_sf"/>
</dbReference>
<keyword evidence="3" id="KW-0547">Nucleotide-binding</keyword>
<evidence type="ECO:0000259" key="4">
    <source>
        <dbReference type="PROSITE" id="PS51819"/>
    </source>
</evidence>
<dbReference type="PROSITE" id="PS51819">
    <property type="entry name" value="VOC"/>
    <property type="match status" value="1"/>
</dbReference>
<dbReference type="NCBIfam" id="NF001908">
    <property type="entry name" value="PRK00668.1"/>
    <property type="match status" value="1"/>
</dbReference>
<dbReference type="SMART" id="SM00562">
    <property type="entry name" value="NDK"/>
    <property type="match status" value="1"/>
</dbReference>
<name>A0ABP0LGU6_9DINO</name>
<gene>
    <name evidence="5" type="ORF">SCF082_LOCUS22186</name>
</gene>
<keyword evidence="3" id="KW-0067">ATP-binding</keyword>
<dbReference type="InterPro" id="IPR001564">
    <property type="entry name" value="Nucleoside_diP_kinase"/>
</dbReference>
<comment type="similarity">
    <text evidence="1 2">Belongs to the NDK family.</text>
</comment>
<dbReference type="PANTHER" id="PTHR39434">
    <property type="match status" value="1"/>
</dbReference>
<dbReference type="SUPFAM" id="SSF54919">
    <property type="entry name" value="Nucleoside diphosphate kinase, NDK"/>
    <property type="match status" value="1"/>
</dbReference>
<organism evidence="5 6">
    <name type="scientific">Durusdinium trenchii</name>
    <dbReference type="NCBI Taxonomy" id="1381693"/>
    <lineage>
        <taxon>Eukaryota</taxon>
        <taxon>Sar</taxon>
        <taxon>Alveolata</taxon>
        <taxon>Dinophyceae</taxon>
        <taxon>Suessiales</taxon>
        <taxon>Symbiodiniaceae</taxon>
        <taxon>Durusdinium</taxon>
    </lineage>
</organism>
<evidence type="ECO:0000256" key="1">
    <source>
        <dbReference type="PROSITE-ProRule" id="PRU00706"/>
    </source>
</evidence>
<dbReference type="InterPro" id="IPR004360">
    <property type="entry name" value="Glyas_Fos-R_dOase_dom"/>
</dbReference>
<dbReference type="EC" id="2.7.4.6" evidence="3"/>
<dbReference type="CDD" id="cd04413">
    <property type="entry name" value="NDPk_I"/>
    <property type="match status" value="1"/>
</dbReference>
<dbReference type="PROSITE" id="PS00141">
    <property type="entry name" value="ASP_PROTEASE"/>
    <property type="match status" value="1"/>
</dbReference>
<dbReference type="EMBL" id="CAXAMM010015891">
    <property type="protein sequence ID" value="CAK9037490.1"/>
    <property type="molecule type" value="Genomic_DNA"/>
</dbReference>
<keyword evidence="6" id="KW-1185">Reference proteome</keyword>
<dbReference type="SUPFAM" id="SSF54593">
    <property type="entry name" value="Glyoxalase/Bleomycin resistance protein/Dihydroxybiphenyl dioxygenase"/>
    <property type="match status" value="1"/>
</dbReference>
<keyword evidence="3" id="KW-0808">Transferase</keyword>
<proteinExistence type="inferred from homology"/>
<evidence type="ECO:0000256" key="3">
    <source>
        <dbReference type="RuleBase" id="RU004013"/>
    </source>
</evidence>
<comment type="caution">
    <text evidence="5">The sequence shown here is derived from an EMBL/GenBank/DDBJ whole genome shotgun (WGS) entry which is preliminary data.</text>
</comment>
<dbReference type="Proteomes" id="UP001642464">
    <property type="component" value="Unassembled WGS sequence"/>
</dbReference>
<dbReference type="InterPro" id="IPR029068">
    <property type="entry name" value="Glyas_Bleomycin-R_OHBP_Dase"/>
</dbReference>
<reference evidence="5 6" key="1">
    <citation type="submission" date="2024-02" db="EMBL/GenBank/DDBJ databases">
        <authorList>
            <person name="Chen Y."/>
            <person name="Shah S."/>
            <person name="Dougan E. K."/>
            <person name="Thang M."/>
            <person name="Chan C."/>
        </authorList>
    </citation>
    <scope>NUCLEOTIDE SEQUENCE [LARGE SCALE GENOMIC DNA]</scope>
</reference>
<evidence type="ECO:0000256" key="2">
    <source>
        <dbReference type="RuleBase" id="RU004011"/>
    </source>
</evidence>
<dbReference type="PROSITE" id="PS00469">
    <property type="entry name" value="NDPK"/>
    <property type="match status" value="1"/>
</dbReference>
<dbReference type="InterPro" id="IPR034907">
    <property type="entry name" value="NDK-like_dom"/>
</dbReference>
<comment type="caution">
    <text evidence="1">Lacks conserved residue(s) required for the propagation of feature annotation.</text>
</comment>
<dbReference type="GO" id="GO:0016301">
    <property type="term" value="F:kinase activity"/>
    <property type="evidence" value="ECO:0007669"/>
    <property type="project" value="UniProtKB-KW"/>
</dbReference>
<accession>A0ABP0LGU6</accession>
<feature type="domain" description="VOC" evidence="4">
    <location>
        <begin position="284"/>
        <end position="411"/>
    </location>
</feature>